<keyword evidence="2" id="KW-0560">Oxidoreductase</keyword>
<dbReference type="PIRSF" id="PIRSF000112">
    <property type="entry name" value="Glycerol_dehydrogenase"/>
    <property type="match status" value="1"/>
</dbReference>
<comment type="pathway">
    <text evidence="4">Polyol metabolism; glycerol fermentation; glycerone phosphate from glycerol (oxidative route): step 1/2.</text>
</comment>
<keyword evidence="1" id="KW-0479">Metal-binding</keyword>
<dbReference type="EC" id="1.1.1.6" evidence="5"/>
<evidence type="ECO:0000259" key="8">
    <source>
        <dbReference type="Pfam" id="PF00465"/>
    </source>
</evidence>
<accession>A0ABW9GZ39</accession>
<feature type="domain" description="Alcohol dehydrogenase iron-type/glycerol dehydrogenase GldA" evidence="8">
    <location>
        <begin position="10"/>
        <end position="137"/>
    </location>
</feature>
<dbReference type="SUPFAM" id="SSF56796">
    <property type="entry name" value="Dehydroquinate synthase-like"/>
    <property type="match status" value="1"/>
</dbReference>
<keyword evidence="3" id="KW-0520">NAD</keyword>
<evidence type="ECO:0000256" key="7">
    <source>
        <dbReference type="ARBA" id="ARBA00049006"/>
    </source>
</evidence>
<organism evidence="9 10">
    <name type="scientific">Peptococcus simiae</name>
    <dbReference type="NCBI Taxonomy" id="1643805"/>
    <lineage>
        <taxon>Bacteria</taxon>
        <taxon>Bacillati</taxon>
        <taxon>Bacillota</taxon>
        <taxon>Clostridia</taxon>
        <taxon>Eubacteriales</taxon>
        <taxon>Peptococcaceae</taxon>
        <taxon>Peptococcus</taxon>
    </lineage>
</organism>
<comment type="caution">
    <text evidence="9">The sequence shown here is derived from an EMBL/GenBank/DDBJ whole genome shotgun (WGS) entry which is preliminary data.</text>
</comment>
<evidence type="ECO:0000256" key="4">
    <source>
        <dbReference type="ARBA" id="ARBA00037918"/>
    </source>
</evidence>
<comment type="catalytic activity">
    <reaction evidence="7">
        <text>glycerol + NAD(+) = dihydroxyacetone + NADH + H(+)</text>
        <dbReference type="Rhea" id="RHEA:13769"/>
        <dbReference type="ChEBI" id="CHEBI:15378"/>
        <dbReference type="ChEBI" id="CHEBI:16016"/>
        <dbReference type="ChEBI" id="CHEBI:17754"/>
        <dbReference type="ChEBI" id="CHEBI:57540"/>
        <dbReference type="ChEBI" id="CHEBI:57945"/>
        <dbReference type="EC" id="1.1.1.6"/>
    </reaction>
</comment>
<evidence type="ECO:0000313" key="9">
    <source>
        <dbReference type="EMBL" id="MFM9413388.1"/>
    </source>
</evidence>
<evidence type="ECO:0000256" key="2">
    <source>
        <dbReference type="ARBA" id="ARBA00023002"/>
    </source>
</evidence>
<sequence>MHEQVTFSNYSIGEAVYDDVVSLCRPVGQRIALIVGDHGFPALKDKLMPVLDEAGFITGDPIHYGGVASHEAVDRLAGLEAVRAADMIFGIGGGHVLDTAKCLADRLAKPVFTFPTIASNCAAATAVSIMYQPDGRVAGPAFLKEAPRHVFIDEEVLLQAPRIYIYAGIGDTYAKYYEVTINCRQEALTFPLSLGEHISGACASAMQAHAVGAMQAVDEGRLNDDFRQTVLTILITTAMVSILVTLDHSPDYNSGLAHAIYYALTGVKDFDHEAHPHGEVVGFGVTVLLLVDRWREAYRDVMALNKALGYPVVPEDLGLTMADIRAIYPAILQASDIRHNPYPITEDMLDAAFAALYDEKREEK</sequence>
<dbReference type="Pfam" id="PF00465">
    <property type="entry name" value="Fe-ADH"/>
    <property type="match status" value="1"/>
</dbReference>
<dbReference type="InterPro" id="IPR001670">
    <property type="entry name" value="ADH_Fe/GldA"/>
</dbReference>
<keyword evidence="10" id="KW-1185">Reference proteome</keyword>
<dbReference type="Gene3D" id="3.40.50.1970">
    <property type="match status" value="1"/>
</dbReference>
<evidence type="ECO:0000256" key="3">
    <source>
        <dbReference type="ARBA" id="ARBA00023027"/>
    </source>
</evidence>
<gene>
    <name evidence="9" type="ORF">ACKQTC_03305</name>
</gene>
<evidence type="ECO:0000256" key="1">
    <source>
        <dbReference type="ARBA" id="ARBA00022723"/>
    </source>
</evidence>
<evidence type="ECO:0000313" key="10">
    <source>
        <dbReference type="Proteomes" id="UP001631949"/>
    </source>
</evidence>
<evidence type="ECO:0000256" key="6">
    <source>
        <dbReference type="ARBA" id="ARBA00040132"/>
    </source>
</evidence>
<dbReference type="EMBL" id="JBJUVG010000003">
    <property type="protein sequence ID" value="MFM9413388.1"/>
    <property type="molecule type" value="Genomic_DNA"/>
</dbReference>
<dbReference type="CDD" id="cd08171">
    <property type="entry name" value="GlyDH-like"/>
    <property type="match status" value="1"/>
</dbReference>
<dbReference type="InterPro" id="IPR016205">
    <property type="entry name" value="Glycerol_DH"/>
</dbReference>
<reference evidence="9 10" key="1">
    <citation type="journal article" date="2016" name="Int. J. Syst. Evol. Microbiol.">
        <title>Peptococcus simiae sp. nov., isolated from rhesus macaque faeces and emended description of the genus Peptococcus.</title>
        <authorList>
            <person name="Shkoporov A.N."/>
            <person name="Efimov B.A."/>
            <person name="Kondova I."/>
            <person name="Ouwerling B."/>
            <person name="Chaplin A.V."/>
            <person name="Shcherbakova V.A."/>
            <person name="Langermans J.A.M."/>
        </authorList>
    </citation>
    <scope>NUCLEOTIDE SEQUENCE [LARGE SCALE GENOMIC DNA]</scope>
    <source>
        <strain evidence="9 10">M108</strain>
    </source>
</reference>
<dbReference type="PANTHER" id="PTHR43616:SF5">
    <property type="entry name" value="GLYCEROL DEHYDROGENASE 1"/>
    <property type="match status" value="1"/>
</dbReference>
<name>A0ABW9GZ39_9FIRM</name>
<dbReference type="Gene3D" id="1.20.1090.10">
    <property type="entry name" value="Dehydroquinate synthase-like - alpha domain"/>
    <property type="match status" value="1"/>
</dbReference>
<dbReference type="RefSeq" id="WP_408977005.1">
    <property type="nucleotide sequence ID" value="NZ_JBJUVG010000003.1"/>
</dbReference>
<dbReference type="Proteomes" id="UP001631949">
    <property type="component" value="Unassembled WGS sequence"/>
</dbReference>
<dbReference type="PANTHER" id="PTHR43616">
    <property type="entry name" value="GLYCEROL DEHYDROGENASE"/>
    <property type="match status" value="1"/>
</dbReference>
<evidence type="ECO:0000256" key="5">
    <source>
        <dbReference type="ARBA" id="ARBA00039147"/>
    </source>
</evidence>
<proteinExistence type="predicted"/>
<protein>
    <recommendedName>
        <fullName evidence="6">Glycerol dehydrogenase</fullName>
        <ecNumber evidence="5">1.1.1.6</ecNumber>
    </recommendedName>
</protein>